<feature type="chain" id="PRO_5011487719" evidence="1">
    <location>
        <begin position="23"/>
        <end position="131"/>
    </location>
</feature>
<gene>
    <name evidence="2" type="ORF">SAMN04487859_10590</name>
</gene>
<accession>A0A1I5A610</accession>
<proteinExistence type="predicted"/>
<dbReference type="OrthoDB" id="7743333at2"/>
<evidence type="ECO:0000313" key="3">
    <source>
        <dbReference type="Proteomes" id="UP000198599"/>
    </source>
</evidence>
<dbReference type="AlphaFoldDB" id="A0A1I5A610"/>
<dbReference type="EMBL" id="FOVP01000005">
    <property type="protein sequence ID" value="SFN57848.1"/>
    <property type="molecule type" value="Genomic_DNA"/>
</dbReference>
<sequence>MQRYILPTLMAFVLMLTSGAQAQSLTEVRTKLQAALQRSLSRAMIDGALPHLDLETGEITKLYPTENHEVILRMNDIYVMCATLVTADGTESTVDYYMAQNRGSYGVIRTEIDNRGPIKSLIEAGRAVRLE</sequence>
<dbReference type="RefSeq" id="WP_092835680.1">
    <property type="nucleotide sequence ID" value="NZ_FOVP01000005.1"/>
</dbReference>
<feature type="signal peptide" evidence="1">
    <location>
        <begin position="1"/>
        <end position="22"/>
    </location>
</feature>
<keyword evidence="3" id="KW-1185">Reference proteome</keyword>
<keyword evidence="1" id="KW-0732">Signal</keyword>
<dbReference type="STRING" id="1005928.SAMN04487859_10590"/>
<evidence type="ECO:0000256" key="1">
    <source>
        <dbReference type="SAM" id="SignalP"/>
    </source>
</evidence>
<reference evidence="3" key="1">
    <citation type="submission" date="2016-10" db="EMBL/GenBank/DDBJ databases">
        <authorList>
            <person name="Varghese N."/>
            <person name="Submissions S."/>
        </authorList>
    </citation>
    <scope>NUCLEOTIDE SEQUENCE [LARGE SCALE GENOMIC DNA]</scope>
    <source>
        <strain evidence="3">DSM 28463</strain>
    </source>
</reference>
<organism evidence="2 3">
    <name type="scientific">Roseovarius lutimaris</name>
    <dbReference type="NCBI Taxonomy" id="1005928"/>
    <lineage>
        <taxon>Bacteria</taxon>
        <taxon>Pseudomonadati</taxon>
        <taxon>Pseudomonadota</taxon>
        <taxon>Alphaproteobacteria</taxon>
        <taxon>Rhodobacterales</taxon>
        <taxon>Roseobacteraceae</taxon>
        <taxon>Roseovarius</taxon>
    </lineage>
</organism>
<evidence type="ECO:0000313" key="2">
    <source>
        <dbReference type="EMBL" id="SFN57848.1"/>
    </source>
</evidence>
<dbReference type="Proteomes" id="UP000198599">
    <property type="component" value="Unassembled WGS sequence"/>
</dbReference>
<protein>
    <submittedName>
        <fullName evidence="2">Uncharacterized protein</fullName>
    </submittedName>
</protein>
<name>A0A1I5A610_9RHOB</name>